<organism evidence="1 2">
    <name type="scientific">Magallana gigas</name>
    <name type="common">Pacific oyster</name>
    <name type="synonym">Crassostrea gigas</name>
    <dbReference type="NCBI Taxonomy" id="29159"/>
    <lineage>
        <taxon>Eukaryota</taxon>
        <taxon>Metazoa</taxon>
        <taxon>Spiralia</taxon>
        <taxon>Lophotrochozoa</taxon>
        <taxon>Mollusca</taxon>
        <taxon>Bivalvia</taxon>
        <taxon>Autobranchia</taxon>
        <taxon>Pteriomorphia</taxon>
        <taxon>Ostreida</taxon>
        <taxon>Ostreoidea</taxon>
        <taxon>Ostreidae</taxon>
        <taxon>Magallana</taxon>
    </lineage>
</organism>
<evidence type="ECO:0000313" key="2">
    <source>
        <dbReference type="Proteomes" id="UP000005408"/>
    </source>
</evidence>
<name>A0A8W8JMS3_MAGGI</name>
<dbReference type="Proteomes" id="UP000005408">
    <property type="component" value="Unassembled WGS sequence"/>
</dbReference>
<sequence length="203" mass="24432">MNFLRNRGVTVSHCVFFKQKRPGSRRNEKINVALRDAQTIESPSFWPYGTCISCRLWLSNRQWEAKIAQDQPEDDGSSENDDHDELDNYNAKFKPYLRPEWTPEVKHLHDRERQMRNIWLIEGRPRGMVHDSYKNYKKAKREFRNKLNAEHDRYMTSVFHDIDQASECDVWLFWKLVKRQRPRNTRSKSMADLLTTRMKLQTV</sequence>
<reference evidence="1" key="1">
    <citation type="submission" date="2022-08" db="UniProtKB">
        <authorList>
            <consortium name="EnsemblMetazoa"/>
        </authorList>
    </citation>
    <scope>IDENTIFICATION</scope>
    <source>
        <strain evidence="1">05x7-T-G4-1.051#20</strain>
    </source>
</reference>
<dbReference type="AlphaFoldDB" id="A0A8W8JMS3"/>
<dbReference type="EnsemblMetazoa" id="G20129.1">
    <property type="protein sequence ID" value="G20129.1:cds"/>
    <property type="gene ID" value="G20129"/>
</dbReference>
<evidence type="ECO:0000313" key="1">
    <source>
        <dbReference type="EnsemblMetazoa" id="G20129.1:cds"/>
    </source>
</evidence>
<proteinExistence type="predicted"/>
<protein>
    <submittedName>
        <fullName evidence="1">Uncharacterized protein</fullName>
    </submittedName>
</protein>
<keyword evidence="2" id="KW-1185">Reference proteome</keyword>
<accession>A0A8W8JMS3</accession>